<evidence type="ECO:0000313" key="5">
    <source>
        <dbReference type="EMBL" id="MFD2261609.1"/>
    </source>
</evidence>
<proteinExistence type="predicted"/>
<dbReference type="InterPro" id="IPR011711">
    <property type="entry name" value="GntR_C"/>
</dbReference>
<dbReference type="SUPFAM" id="SSF48008">
    <property type="entry name" value="GntR ligand-binding domain-like"/>
    <property type="match status" value="1"/>
</dbReference>
<reference evidence="6" key="1">
    <citation type="journal article" date="2019" name="Int. J. Syst. Evol. Microbiol.">
        <title>The Global Catalogue of Microorganisms (GCM) 10K type strain sequencing project: providing services to taxonomists for standard genome sequencing and annotation.</title>
        <authorList>
            <consortium name="The Broad Institute Genomics Platform"/>
            <consortium name="The Broad Institute Genome Sequencing Center for Infectious Disease"/>
            <person name="Wu L."/>
            <person name="Ma J."/>
        </authorList>
    </citation>
    <scope>NUCLEOTIDE SEQUENCE [LARGE SCALE GENOMIC DNA]</scope>
    <source>
        <strain evidence="6">CGMCC 1.19062</strain>
    </source>
</reference>
<dbReference type="SMART" id="SM00895">
    <property type="entry name" value="FCD"/>
    <property type="match status" value="1"/>
</dbReference>
<keyword evidence="2" id="KW-0238">DNA-binding</keyword>
<keyword evidence="3" id="KW-0804">Transcription</keyword>
<protein>
    <submittedName>
        <fullName evidence="5">GntR family transcriptional regulator</fullName>
    </submittedName>
</protein>
<dbReference type="RefSeq" id="WP_379874524.1">
    <property type="nucleotide sequence ID" value="NZ_JBHUIP010000002.1"/>
</dbReference>
<dbReference type="PROSITE" id="PS50949">
    <property type="entry name" value="HTH_GNTR"/>
    <property type="match status" value="1"/>
</dbReference>
<gene>
    <name evidence="5" type="ORF">ACFSM5_01840</name>
</gene>
<evidence type="ECO:0000313" key="6">
    <source>
        <dbReference type="Proteomes" id="UP001597295"/>
    </source>
</evidence>
<dbReference type="Gene3D" id="1.20.120.530">
    <property type="entry name" value="GntR ligand-binding domain-like"/>
    <property type="match status" value="1"/>
</dbReference>
<dbReference type="InterPro" id="IPR036388">
    <property type="entry name" value="WH-like_DNA-bd_sf"/>
</dbReference>
<dbReference type="Pfam" id="PF07729">
    <property type="entry name" value="FCD"/>
    <property type="match status" value="1"/>
</dbReference>
<keyword evidence="6" id="KW-1185">Reference proteome</keyword>
<evidence type="ECO:0000256" key="1">
    <source>
        <dbReference type="ARBA" id="ARBA00023015"/>
    </source>
</evidence>
<dbReference type="InterPro" id="IPR036390">
    <property type="entry name" value="WH_DNA-bd_sf"/>
</dbReference>
<name>A0ABW5DMC3_9PROT</name>
<evidence type="ECO:0000256" key="2">
    <source>
        <dbReference type="ARBA" id="ARBA00023125"/>
    </source>
</evidence>
<evidence type="ECO:0000259" key="4">
    <source>
        <dbReference type="PROSITE" id="PS50949"/>
    </source>
</evidence>
<dbReference type="Gene3D" id="1.10.10.10">
    <property type="entry name" value="Winged helix-like DNA-binding domain superfamily/Winged helix DNA-binding domain"/>
    <property type="match status" value="1"/>
</dbReference>
<dbReference type="Proteomes" id="UP001597295">
    <property type="component" value="Unassembled WGS sequence"/>
</dbReference>
<dbReference type="InterPro" id="IPR000524">
    <property type="entry name" value="Tscrpt_reg_HTH_GntR"/>
</dbReference>
<evidence type="ECO:0000256" key="3">
    <source>
        <dbReference type="ARBA" id="ARBA00023163"/>
    </source>
</evidence>
<dbReference type="EMBL" id="JBHUIP010000002">
    <property type="protein sequence ID" value="MFD2261609.1"/>
    <property type="molecule type" value="Genomic_DNA"/>
</dbReference>
<dbReference type="InterPro" id="IPR008920">
    <property type="entry name" value="TF_FadR/GntR_C"/>
</dbReference>
<dbReference type="PANTHER" id="PTHR43537:SF5">
    <property type="entry name" value="UXU OPERON TRANSCRIPTIONAL REGULATOR"/>
    <property type="match status" value="1"/>
</dbReference>
<comment type="caution">
    <text evidence="5">The sequence shown here is derived from an EMBL/GenBank/DDBJ whole genome shotgun (WGS) entry which is preliminary data.</text>
</comment>
<feature type="domain" description="HTH gntR-type" evidence="4">
    <location>
        <begin position="12"/>
        <end position="79"/>
    </location>
</feature>
<dbReference type="SUPFAM" id="SSF46785">
    <property type="entry name" value="Winged helix' DNA-binding domain"/>
    <property type="match status" value="1"/>
</dbReference>
<sequence>MSISAKKDREPVNLRGRAYESFTRSLLADEIRPGQFISQRELVDITELPLGAIRELIPRLEAEGLVKTVPQRGMQVAHVDLNLIRDAFQFRLFLEREAVAVFAQDAADSVLKTLLDSHEHIVAACEEAEANGGIQPELVHEAQEIDWAMHVTIIDSLGNAIIADAYRVNMIKIRLIKQSKTTLNTTVLVPTMREHLAVINAIMTRDPDRARAAMDAHIRSAWDRAIQL</sequence>
<organism evidence="5 6">
    <name type="scientific">Lacibacterium aquatile</name>
    <dbReference type="NCBI Taxonomy" id="1168082"/>
    <lineage>
        <taxon>Bacteria</taxon>
        <taxon>Pseudomonadati</taxon>
        <taxon>Pseudomonadota</taxon>
        <taxon>Alphaproteobacteria</taxon>
        <taxon>Rhodospirillales</taxon>
        <taxon>Rhodospirillaceae</taxon>
    </lineage>
</organism>
<dbReference type="Pfam" id="PF00392">
    <property type="entry name" value="GntR"/>
    <property type="match status" value="1"/>
</dbReference>
<dbReference type="PANTHER" id="PTHR43537">
    <property type="entry name" value="TRANSCRIPTIONAL REGULATOR, GNTR FAMILY"/>
    <property type="match status" value="1"/>
</dbReference>
<keyword evidence="1" id="KW-0805">Transcription regulation</keyword>
<accession>A0ABW5DMC3</accession>